<reference evidence="1 2" key="1">
    <citation type="journal article" date="2004" name="Science">
        <title>The genomic sequence of the accidental pathogen Legionella pneumophila.</title>
        <authorList>
            <person name="Chien M."/>
            <person name="Morozova I."/>
            <person name="Shi S."/>
            <person name="Sheng H."/>
            <person name="Chen J."/>
            <person name="Gomez S.M."/>
            <person name="Asamani G."/>
            <person name="Hill K."/>
            <person name="Nuara J."/>
            <person name="Feder M."/>
            <person name="Rineer J."/>
            <person name="Greenberg J.J."/>
            <person name="Steshenko V."/>
            <person name="Park S.H."/>
            <person name="Zhao B."/>
            <person name="Teplitskaya E."/>
            <person name="Edwards J.R."/>
            <person name="Pampou S."/>
            <person name="Georghiou A."/>
            <person name="Chou I.C."/>
            <person name="Iannuccilli W."/>
            <person name="Ulz M.E."/>
            <person name="Kim D.H."/>
            <person name="Geringer-Sameth A."/>
            <person name="Goldsberry C."/>
            <person name="Morozov P."/>
            <person name="Fischer S.G."/>
            <person name="Segal G."/>
            <person name="Qu X."/>
            <person name="Rzhetsky A."/>
            <person name="Zhang P."/>
            <person name="Cayanis E."/>
            <person name="De Jong P.J."/>
            <person name="Ju J."/>
            <person name="Kalachikov S."/>
            <person name="Shuman H.A."/>
            <person name="Russo J.J."/>
        </authorList>
    </citation>
    <scope>NUCLEOTIDE SEQUENCE [LARGE SCALE GENOMIC DNA]</scope>
    <source>
        <strain evidence="2">Philadelphia 1 / ATCC 33152 / DSM 7513</strain>
    </source>
</reference>
<gene>
    <name evidence="1" type="ordered locus">lpg0108</name>
</gene>
<evidence type="ECO:0000313" key="2">
    <source>
        <dbReference type="Proteomes" id="UP000000609"/>
    </source>
</evidence>
<proteinExistence type="predicted"/>
<sequence>MMAMATFQITIEHVENFIKRIKTMVNGIDASLYM</sequence>
<dbReference type="Proteomes" id="UP000000609">
    <property type="component" value="Chromosome"/>
</dbReference>
<protein>
    <submittedName>
        <fullName evidence="1">Uncharacterized protein</fullName>
    </submittedName>
</protein>
<keyword evidence="2" id="KW-1185">Reference proteome</keyword>
<organism evidence="1 2">
    <name type="scientific">Legionella pneumophila subsp. pneumophila (strain Philadelphia 1 / ATCC 33152 / DSM 7513)</name>
    <dbReference type="NCBI Taxonomy" id="272624"/>
    <lineage>
        <taxon>Bacteria</taxon>
        <taxon>Pseudomonadati</taxon>
        <taxon>Pseudomonadota</taxon>
        <taxon>Gammaproteobacteria</taxon>
        <taxon>Legionellales</taxon>
        <taxon>Legionellaceae</taxon>
        <taxon>Legionella</taxon>
    </lineage>
</organism>
<dbReference type="PaxDb" id="272624-lpg0108"/>
<evidence type="ECO:0000313" key="1">
    <source>
        <dbReference type="EMBL" id="AAU26215.1"/>
    </source>
</evidence>
<accession>Q5ZZA3</accession>
<dbReference type="EMBL" id="AE017354">
    <property type="protein sequence ID" value="AAU26215.1"/>
    <property type="molecule type" value="Genomic_DNA"/>
</dbReference>
<name>Q5ZZA3_LEGPH</name>
<dbReference type="HOGENOM" id="CLU_3374404_0_0_6"/>
<dbReference type="AlphaFoldDB" id="Q5ZZA3"/>
<dbReference type="KEGG" id="lpn:lpg0108"/>